<evidence type="ECO:0000313" key="7">
    <source>
        <dbReference type="EMBL" id="ACV77730.1"/>
    </source>
</evidence>
<feature type="domain" description="Protein kinase" evidence="6">
    <location>
        <begin position="14"/>
        <end position="289"/>
    </location>
</feature>
<keyword evidence="2 5" id="KW-0547">Nucleotide-binding</keyword>
<dbReference type="InterPro" id="IPR008271">
    <property type="entry name" value="Ser/Thr_kinase_AS"/>
</dbReference>
<keyword evidence="1" id="KW-0808">Transferase</keyword>
<evidence type="ECO:0000256" key="3">
    <source>
        <dbReference type="ARBA" id="ARBA00022777"/>
    </source>
</evidence>
<dbReference type="GO" id="GO:0005524">
    <property type="term" value="F:ATP binding"/>
    <property type="evidence" value="ECO:0007669"/>
    <property type="project" value="UniProtKB-UniRule"/>
</dbReference>
<evidence type="ECO:0000313" key="8">
    <source>
        <dbReference type="Proteomes" id="UP000002218"/>
    </source>
</evidence>
<evidence type="ECO:0000259" key="6">
    <source>
        <dbReference type="PROSITE" id="PS50011"/>
    </source>
</evidence>
<dbReference type="GO" id="GO:0004674">
    <property type="term" value="F:protein serine/threonine kinase activity"/>
    <property type="evidence" value="ECO:0007669"/>
    <property type="project" value="UniProtKB-KW"/>
</dbReference>
<dbReference type="Gene3D" id="3.30.200.20">
    <property type="entry name" value="Phosphorylase Kinase, domain 1"/>
    <property type="match status" value="1"/>
</dbReference>
<evidence type="ECO:0000256" key="5">
    <source>
        <dbReference type="PROSITE-ProRule" id="PRU10141"/>
    </source>
</evidence>
<keyword evidence="8" id="KW-1185">Reference proteome</keyword>
<protein>
    <submittedName>
        <fullName evidence="7">Serine/threonine protein kinase</fullName>
    </submittedName>
</protein>
<dbReference type="STRING" id="479431.Namu_1327"/>
<dbReference type="EMBL" id="CP001737">
    <property type="protein sequence ID" value="ACV77730.1"/>
    <property type="molecule type" value="Genomic_DNA"/>
</dbReference>
<dbReference type="PROSITE" id="PS00108">
    <property type="entry name" value="PROTEIN_KINASE_ST"/>
    <property type="match status" value="1"/>
</dbReference>
<reference evidence="8" key="1">
    <citation type="submission" date="2009-09" db="EMBL/GenBank/DDBJ databases">
        <title>The complete genome of Nakamurella multipartita DSM 44233.</title>
        <authorList>
            <consortium name="US DOE Joint Genome Institute (JGI-PGF)"/>
            <person name="Lucas S."/>
            <person name="Copeland A."/>
            <person name="Lapidus A."/>
            <person name="Glavina del Rio T."/>
            <person name="Dalin E."/>
            <person name="Tice H."/>
            <person name="Bruce D."/>
            <person name="Goodwin L."/>
            <person name="Pitluck S."/>
            <person name="Kyrpides N."/>
            <person name="Mavromatis K."/>
            <person name="Ivanova N."/>
            <person name="Ovchinnikova G."/>
            <person name="Sims D."/>
            <person name="Meincke L."/>
            <person name="Brettin T."/>
            <person name="Detter J.C."/>
            <person name="Han C."/>
            <person name="Larimer F."/>
            <person name="Land M."/>
            <person name="Hauser L."/>
            <person name="Markowitz V."/>
            <person name="Cheng J.-F."/>
            <person name="Hugenholtz P."/>
            <person name="Woyke T."/>
            <person name="Wu D."/>
            <person name="Klenk H.-P."/>
            <person name="Eisen J.A."/>
        </authorList>
    </citation>
    <scope>NUCLEOTIDE SEQUENCE [LARGE SCALE GENOMIC DNA]</scope>
    <source>
        <strain evidence="8">ATCC 700099 / DSM 44233 / CIP 104796 / JCM 9543 / NBRC 105858 / Y-104</strain>
    </source>
</reference>
<dbReference type="Pfam" id="PF00069">
    <property type="entry name" value="Pkinase"/>
    <property type="match status" value="1"/>
</dbReference>
<dbReference type="InParanoid" id="C8XDR6"/>
<dbReference type="PANTHER" id="PTHR43289">
    <property type="entry name" value="MITOGEN-ACTIVATED PROTEIN KINASE KINASE KINASE 20-RELATED"/>
    <property type="match status" value="1"/>
</dbReference>
<dbReference type="eggNOG" id="COG0515">
    <property type="taxonomic scope" value="Bacteria"/>
</dbReference>
<dbReference type="PANTHER" id="PTHR43289:SF34">
    <property type="entry name" value="SERINE_THREONINE-PROTEIN KINASE YBDM-RELATED"/>
    <property type="match status" value="1"/>
</dbReference>
<dbReference type="RefSeq" id="WP_015746637.1">
    <property type="nucleotide sequence ID" value="NC_013235.1"/>
</dbReference>
<dbReference type="InterPro" id="IPR017441">
    <property type="entry name" value="Protein_kinase_ATP_BS"/>
</dbReference>
<dbReference type="Gene3D" id="1.10.510.10">
    <property type="entry name" value="Transferase(Phosphotransferase) domain 1"/>
    <property type="match status" value="1"/>
</dbReference>
<sequence>MARPPAPAPQLPGYTLVRHLGGGGFADVFLYRQESLGREVAIKVLLAKDSSPAARARFENEGAVMARLSEEHRNIVPVYDAAIGPDGRPYLVMQYCPKPDLAKRYKSGSFTVAEVLATGVQLAGAVESAHRQGILHRDIKPANVLTTRSGRPALADFGIAVNAAAEQDPDAVGVSIPWSPPELLADEPAGDARSDVYSLVATLYTLLARRSPLELPDRPTTQADLLARIPRIPAPPTGRPDTPRSLERLLSRGLAKDPALRFASAEQLARALQQVQREIGEPVTDFEFLAADPTAELAVLSEDAADHTRVRPLVITAQPNPQPVTDQITERLAAPGPEPVSDEGTRMREHTVLRGRPSTGAYLDAPAPAAPPAEDTVVPARSAPGAAAPAAPARRLRPVPLAIGAVALLAAGALAWIVASGGTAAPALDSPTTAAAPTSDPALAVVDVVPAPAELTGTATADGVSFTWTNPEPRTGDSYDWQRVRTGGPEEAVNRVSDPAVTITGVAQACIEVVIVRDDGSSSVRPAQACVGEAGG</sequence>
<dbReference type="SUPFAM" id="SSF56112">
    <property type="entry name" value="Protein kinase-like (PK-like)"/>
    <property type="match status" value="1"/>
</dbReference>
<evidence type="ECO:0000256" key="1">
    <source>
        <dbReference type="ARBA" id="ARBA00022679"/>
    </source>
</evidence>
<dbReference type="CDD" id="cd14014">
    <property type="entry name" value="STKc_PknB_like"/>
    <property type="match status" value="1"/>
</dbReference>
<accession>C8XDR6</accession>
<dbReference type="InterPro" id="IPR000719">
    <property type="entry name" value="Prot_kinase_dom"/>
</dbReference>
<evidence type="ECO:0000256" key="2">
    <source>
        <dbReference type="ARBA" id="ARBA00022741"/>
    </source>
</evidence>
<dbReference type="AlphaFoldDB" id="C8XDR6"/>
<keyword evidence="7" id="KW-0723">Serine/threonine-protein kinase</keyword>
<keyword evidence="4 5" id="KW-0067">ATP-binding</keyword>
<keyword evidence="3 7" id="KW-0418">Kinase</keyword>
<dbReference type="PROSITE" id="PS00107">
    <property type="entry name" value="PROTEIN_KINASE_ATP"/>
    <property type="match status" value="1"/>
</dbReference>
<organism evidence="7 8">
    <name type="scientific">Nakamurella multipartita (strain ATCC 700099 / DSM 44233 / CIP 104796 / JCM 9543 / NBRC 105858 / Y-104)</name>
    <name type="common">Microsphaera multipartita</name>
    <dbReference type="NCBI Taxonomy" id="479431"/>
    <lineage>
        <taxon>Bacteria</taxon>
        <taxon>Bacillati</taxon>
        <taxon>Actinomycetota</taxon>
        <taxon>Actinomycetes</taxon>
        <taxon>Nakamurellales</taxon>
        <taxon>Nakamurellaceae</taxon>
        <taxon>Nakamurella</taxon>
    </lineage>
</organism>
<dbReference type="Proteomes" id="UP000002218">
    <property type="component" value="Chromosome"/>
</dbReference>
<dbReference type="InterPro" id="IPR011009">
    <property type="entry name" value="Kinase-like_dom_sf"/>
</dbReference>
<dbReference type="PROSITE" id="PS50011">
    <property type="entry name" value="PROTEIN_KINASE_DOM"/>
    <property type="match status" value="1"/>
</dbReference>
<reference evidence="7 8" key="2">
    <citation type="journal article" date="2010" name="Stand. Genomic Sci.">
        <title>Complete genome sequence of Nakamurella multipartita type strain (Y-104).</title>
        <authorList>
            <person name="Tice H."/>
            <person name="Mayilraj S."/>
            <person name="Sims D."/>
            <person name="Lapidus A."/>
            <person name="Nolan M."/>
            <person name="Lucas S."/>
            <person name="Glavina Del Rio T."/>
            <person name="Copeland A."/>
            <person name="Cheng J.F."/>
            <person name="Meincke L."/>
            <person name="Bruce D."/>
            <person name="Goodwin L."/>
            <person name="Pitluck S."/>
            <person name="Ivanova N."/>
            <person name="Mavromatis K."/>
            <person name="Ovchinnikova G."/>
            <person name="Pati A."/>
            <person name="Chen A."/>
            <person name="Palaniappan K."/>
            <person name="Land M."/>
            <person name="Hauser L."/>
            <person name="Chang Y.J."/>
            <person name="Jeffries C.D."/>
            <person name="Detter J.C."/>
            <person name="Brettin T."/>
            <person name="Rohde M."/>
            <person name="Goker M."/>
            <person name="Bristow J."/>
            <person name="Eisen J.A."/>
            <person name="Markowitz V."/>
            <person name="Hugenholtz P."/>
            <person name="Kyrpides N.C."/>
            <person name="Klenk H.P."/>
            <person name="Chen F."/>
        </authorList>
    </citation>
    <scope>NUCLEOTIDE SEQUENCE [LARGE SCALE GENOMIC DNA]</scope>
    <source>
        <strain evidence="8">ATCC 700099 / DSM 44233 / CIP 104796 / JCM 9543 / NBRC 105858 / Y-104</strain>
    </source>
</reference>
<name>C8XDR6_NAKMY</name>
<dbReference type="KEGG" id="nml:Namu_1327"/>
<proteinExistence type="predicted"/>
<gene>
    <name evidence="7" type="ordered locus">Namu_1327</name>
</gene>
<evidence type="ECO:0000256" key="4">
    <source>
        <dbReference type="ARBA" id="ARBA00022840"/>
    </source>
</evidence>
<dbReference type="SMART" id="SM00220">
    <property type="entry name" value="S_TKc"/>
    <property type="match status" value="1"/>
</dbReference>
<feature type="binding site" evidence="5">
    <location>
        <position position="43"/>
    </location>
    <ligand>
        <name>ATP</name>
        <dbReference type="ChEBI" id="CHEBI:30616"/>
    </ligand>
</feature>
<dbReference type="HOGENOM" id="CLU_000288_129_0_11"/>